<evidence type="ECO:0000256" key="1">
    <source>
        <dbReference type="SAM" id="MobiDB-lite"/>
    </source>
</evidence>
<feature type="region of interest" description="Disordered" evidence="1">
    <location>
        <begin position="506"/>
        <end position="542"/>
    </location>
</feature>
<accession>D0A5F3</accession>
<protein>
    <submittedName>
        <fullName evidence="2">Uncharacterized protein</fullName>
    </submittedName>
</protein>
<dbReference type="GeneID" id="23867127"/>
<organism evidence="2 3">
    <name type="scientific">Trypanosoma brucei gambiense (strain MHOM/CI/86/DAL972)</name>
    <dbReference type="NCBI Taxonomy" id="679716"/>
    <lineage>
        <taxon>Eukaryota</taxon>
        <taxon>Discoba</taxon>
        <taxon>Euglenozoa</taxon>
        <taxon>Kinetoplastea</taxon>
        <taxon>Metakinetoplastina</taxon>
        <taxon>Trypanosomatida</taxon>
        <taxon>Trypanosomatidae</taxon>
        <taxon>Trypanosoma</taxon>
    </lineage>
</organism>
<feature type="compositionally biased region" description="Basic and acidic residues" evidence="1">
    <location>
        <begin position="621"/>
        <end position="634"/>
    </location>
</feature>
<dbReference type="VEuPathDB" id="TriTrypDB:Tbg972.11.190"/>
<sequence>MLVAVREFRPDEARRVFGGCPRMRYTINNTGSEVTIADVTDSRAHQVLKCDLFAQSNRKIFDHVVLPVARAILPPFASSESVIVVDGTEVTRNCTLFDATEGLLAQCCRLFMSLSVGLTAALLEAVSLTAMEFGDDGFVKDLILGVSLAANKKSKADLGGSSDDHASESAIALLQDVSCCEIKDEYAMRAVLECVRGSVSSGCSQLFGLSLRYAASSRQKNTTLWFVSLSASERARSVCSTRHCIVTAAQLLECRAPHEVRITTALSSLVEPALLGRRPGLWVSCFAPATPVGTKFPETFRESYRIAATGAHVYASRSGISTSCSMCLLKEWICACEGGTATHIADKHVVGTSKLGEKTDDFVFYTTRVKGPERQIQRHMGGENGMGGGKSCLASNKASYEKVGCATAAVNHRNDTSGAEVADVNSKSDEFIKGCSNKCHDCRIDSSAHGKHRCPRCPFEVAHGTLWFRLFVHLQSELDRYARREHVYRRCVMSLKRALVSRQVTSTEAADKSAHHKQELPLQGGENNLQENSGCKAEKDDQRVERLREEFREIQKSDTRTERALETFLEELQEERRRREANEEKMRQLLSSFNPIEYNHSAEDLVSVLQKKCEAVQCREQPVEDAPKAEREQSTHGSAASKTDCAPSVEQILSPSKIKPPWMLTPSSDSSLSNVNVLRGSRKSSRVESSS</sequence>
<dbReference type="Proteomes" id="UP000002316">
    <property type="component" value="Chromosome 11"/>
</dbReference>
<dbReference type="OrthoDB" id="2155209at2759"/>
<dbReference type="EMBL" id="FN554974">
    <property type="protein sequence ID" value="CBH16904.1"/>
    <property type="molecule type" value="Genomic_DNA"/>
</dbReference>
<feature type="compositionally biased region" description="Low complexity" evidence="1">
    <location>
        <begin position="667"/>
        <end position="679"/>
    </location>
</feature>
<evidence type="ECO:0000313" key="2">
    <source>
        <dbReference type="EMBL" id="CBH16904.1"/>
    </source>
</evidence>
<dbReference type="AlphaFoldDB" id="D0A5F3"/>
<dbReference type="KEGG" id="tbg:TbgDal_XI190"/>
<name>D0A5F3_TRYB9</name>
<gene>
    <name evidence="2" type="ORF">TbgDal_XI190</name>
</gene>
<evidence type="ECO:0000313" key="3">
    <source>
        <dbReference type="Proteomes" id="UP000002316"/>
    </source>
</evidence>
<feature type="compositionally biased region" description="Basic and acidic residues" evidence="1">
    <location>
        <begin position="509"/>
        <end position="519"/>
    </location>
</feature>
<reference evidence="3" key="1">
    <citation type="journal article" date="2010" name="PLoS Negl. Trop. Dis.">
        <title>The genome sequence of Trypanosoma brucei gambiense, causative agent of chronic human african trypanosomiasis.</title>
        <authorList>
            <person name="Jackson A.P."/>
            <person name="Sanders M."/>
            <person name="Berry A."/>
            <person name="McQuillan J."/>
            <person name="Aslett M.A."/>
            <person name="Quail M.A."/>
            <person name="Chukualim B."/>
            <person name="Capewell P."/>
            <person name="MacLeod A."/>
            <person name="Melville S.E."/>
            <person name="Gibson W."/>
            <person name="Barry J.D."/>
            <person name="Berriman M."/>
            <person name="Hertz-Fowler C."/>
        </authorList>
    </citation>
    <scope>NUCLEOTIDE SEQUENCE [LARGE SCALE GENOMIC DNA]</scope>
    <source>
        <strain evidence="3">MHOM/CI/86/DAL972</strain>
    </source>
</reference>
<feature type="region of interest" description="Disordered" evidence="1">
    <location>
        <begin position="620"/>
        <end position="691"/>
    </location>
</feature>
<dbReference type="RefSeq" id="XP_011779168.1">
    <property type="nucleotide sequence ID" value="XM_011780866.1"/>
</dbReference>
<proteinExistence type="predicted"/>